<dbReference type="AlphaFoldDB" id="A0A8T1Z8H2"/>
<name>A0A8T1Z8H2_ARASU</name>
<evidence type="ECO:0000259" key="2">
    <source>
        <dbReference type="PROSITE" id="PS50053"/>
    </source>
</evidence>
<comment type="caution">
    <text evidence="3">The sequence shown here is derived from an EMBL/GenBank/DDBJ whole genome shotgun (WGS) entry which is preliminary data.</text>
</comment>
<reference evidence="3 4" key="1">
    <citation type="submission" date="2020-12" db="EMBL/GenBank/DDBJ databases">
        <title>Concerted genomic and epigenomic changes stabilize Arabidopsis allopolyploids.</title>
        <authorList>
            <person name="Chen Z."/>
        </authorList>
    </citation>
    <scope>NUCLEOTIDE SEQUENCE [LARGE SCALE GENOMIC DNA]</scope>
    <source>
        <strain evidence="3">As9502</strain>
        <tissue evidence="3">Leaf</tissue>
    </source>
</reference>
<dbReference type="Proteomes" id="UP000694251">
    <property type="component" value="Chromosome 11"/>
</dbReference>
<dbReference type="PROSITE" id="PS50053">
    <property type="entry name" value="UBIQUITIN_2"/>
    <property type="match status" value="1"/>
</dbReference>
<keyword evidence="1" id="KW-1017">Isopeptide bond</keyword>
<sequence length="157" mass="17129">MILSASCLTGREGESESGRSVKRWLHPYTAQTQPSKLLNHLLDDELSSTSSQSLNQNSSLIPPPLTSFIIIIVMMQVFIKTITGETYCVNVKKTDTISTMKMKIWEAMGVEPACQYLVHGKKVLEVHGGATVGDYGIEARATIQMTNRMRGGGGPAN</sequence>
<feature type="domain" description="Ubiquitin-like" evidence="2">
    <location>
        <begin position="75"/>
        <end position="152"/>
    </location>
</feature>
<dbReference type="PANTHER" id="PTHR10666">
    <property type="entry name" value="UBIQUITIN"/>
    <property type="match status" value="1"/>
</dbReference>
<proteinExistence type="predicted"/>
<gene>
    <name evidence="3" type="ORF">ISN44_As11g008690</name>
</gene>
<dbReference type="EMBL" id="JAEFBJ010000011">
    <property type="protein sequence ID" value="KAG7554647.1"/>
    <property type="molecule type" value="Genomic_DNA"/>
</dbReference>
<organism evidence="3 4">
    <name type="scientific">Arabidopsis suecica</name>
    <name type="common">Swedish thale-cress</name>
    <name type="synonym">Cardaminopsis suecica</name>
    <dbReference type="NCBI Taxonomy" id="45249"/>
    <lineage>
        <taxon>Eukaryota</taxon>
        <taxon>Viridiplantae</taxon>
        <taxon>Streptophyta</taxon>
        <taxon>Embryophyta</taxon>
        <taxon>Tracheophyta</taxon>
        <taxon>Spermatophyta</taxon>
        <taxon>Magnoliopsida</taxon>
        <taxon>eudicotyledons</taxon>
        <taxon>Gunneridae</taxon>
        <taxon>Pentapetalae</taxon>
        <taxon>rosids</taxon>
        <taxon>malvids</taxon>
        <taxon>Brassicales</taxon>
        <taxon>Brassicaceae</taxon>
        <taxon>Camelineae</taxon>
        <taxon>Arabidopsis</taxon>
    </lineage>
</organism>
<dbReference type="SMART" id="SM00213">
    <property type="entry name" value="UBQ"/>
    <property type="match status" value="1"/>
</dbReference>
<dbReference type="Pfam" id="PF00240">
    <property type="entry name" value="ubiquitin"/>
    <property type="match status" value="1"/>
</dbReference>
<dbReference type="InterPro" id="IPR000626">
    <property type="entry name" value="Ubiquitin-like_dom"/>
</dbReference>
<protein>
    <submittedName>
        <fullName evidence="3">Ubiquitin-like domain superfamily</fullName>
    </submittedName>
</protein>
<dbReference type="InterPro" id="IPR050158">
    <property type="entry name" value="Ubiquitin_ubiquitin-like"/>
</dbReference>
<evidence type="ECO:0000313" key="4">
    <source>
        <dbReference type="Proteomes" id="UP000694251"/>
    </source>
</evidence>
<accession>A0A8T1Z8H2</accession>
<evidence type="ECO:0000313" key="3">
    <source>
        <dbReference type="EMBL" id="KAG7554647.1"/>
    </source>
</evidence>
<dbReference type="GO" id="GO:0003729">
    <property type="term" value="F:mRNA binding"/>
    <property type="evidence" value="ECO:0007669"/>
    <property type="project" value="UniProtKB-ARBA"/>
</dbReference>
<keyword evidence="4" id="KW-1185">Reference proteome</keyword>
<evidence type="ECO:0000256" key="1">
    <source>
        <dbReference type="ARBA" id="ARBA00022499"/>
    </source>
</evidence>